<keyword evidence="1" id="KW-0812">Transmembrane</keyword>
<protein>
    <recommendedName>
        <fullName evidence="4">LMBR1 domain-containing protein 1</fullName>
    </recommendedName>
</protein>
<keyword evidence="1" id="KW-1133">Transmembrane helix</keyword>
<organism evidence="2 3">
    <name type="scientific">Trypanosoma cruzi marinkellei</name>
    <dbReference type="NCBI Taxonomy" id="85056"/>
    <lineage>
        <taxon>Eukaryota</taxon>
        <taxon>Discoba</taxon>
        <taxon>Euglenozoa</taxon>
        <taxon>Kinetoplastea</taxon>
        <taxon>Metakinetoplastina</taxon>
        <taxon>Trypanosomatida</taxon>
        <taxon>Trypanosomatidae</taxon>
        <taxon>Trypanosoma</taxon>
        <taxon>Schizotrypanum</taxon>
    </lineage>
</organism>
<sequence length="476" mass="53716">MLNWWLIVLLILVSILCVGLSIYLLFYFTSEEDDGEAYGAKCIVVIGMVMSMGIVLLLPLDVANAVDPTIPNQYMNTLNTVLMWQIVLWLLFCMAFIIVPFVMFFYEAYDPDHNKISKQIIQAVIYTIAVCGVFLIICGVCYTFIGVAIVPALGYEAFPQFVSNVETVLYNGTGIHTSIEVHVSFFTYCVGMMCFFGWFAFFFYGGVGLISFPIDLIHGFITRTKSITGRRFTEEMAIIGAKGDALLELALELQRKSRGSISVSLRNKINILRNETYLLEAQQEQLIWAYTKAGGSPFIIYGRLLLGIISLGISIAWILHIFIYNTFNKSPFLNNLLISLDHIFGLFGVIAYGVLVFYLMWVSFEGQVRLGMRLVFFQIYPLKPHDTTLNALLFNVALSLLISPAIVEFASRSFQEYGPRTAINALMNIYVLHLKGIGVFIRWAGLCFVGISLLSIIWVLLCPVHRRIKDPTKLRL</sequence>
<feature type="transmembrane region" description="Helical" evidence="1">
    <location>
        <begin position="195"/>
        <end position="221"/>
    </location>
</feature>
<gene>
    <name evidence="2" type="ORF">MOQ_005363</name>
</gene>
<proteinExistence type="predicted"/>
<dbReference type="OrthoDB" id="73273at2759"/>
<dbReference type="AlphaFoldDB" id="K2MYD4"/>
<reference evidence="2 3" key="1">
    <citation type="journal article" date="2012" name="BMC Genomics">
        <title>Comparative genomic analysis of human infective Trypanosoma cruzi lineages with the bat-restricted subspecies T. cruzi marinkellei.</title>
        <authorList>
            <person name="Franzen O."/>
            <person name="Talavera-Lopez C."/>
            <person name="Ochaya S."/>
            <person name="Butler C.E."/>
            <person name="Messenger L.A."/>
            <person name="Lewis M.D."/>
            <person name="Llewellyn M.S."/>
            <person name="Marinkelle C.J."/>
            <person name="Tyler K.M."/>
            <person name="Miles M.A."/>
            <person name="Andersson B."/>
        </authorList>
    </citation>
    <scope>NUCLEOTIDE SEQUENCE [LARGE SCALE GENOMIC DNA]</scope>
    <source>
        <strain evidence="2 3">B7</strain>
    </source>
</reference>
<name>K2MYD4_TRYCR</name>
<evidence type="ECO:0008006" key="4">
    <source>
        <dbReference type="Google" id="ProtNLM"/>
    </source>
</evidence>
<feature type="transmembrane region" description="Helical" evidence="1">
    <location>
        <begin position="389"/>
        <end position="407"/>
    </location>
</feature>
<dbReference type="PANTHER" id="PTHR31652">
    <property type="entry name" value="LIMR FAMILY PROTEIN DDB_G0283707-RELATED"/>
    <property type="match status" value="1"/>
</dbReference>
<feature type="transmembrane region" description="Helical" evidence="1">
    <location>
        <begin position="126"/>
        <end position="153"/>
    </location>
</feature>
<feature type="transmembrane region" description="Helical" evidence="1">
    <location>
        <begin position="82"/>
        <end position="106"/>
    </location>
</feature>
<dbReference type="PANTHER" id="PTHR31652:SF1">
    <property type="entry name" value="LMBR1-LIKE MEMBRANE PROTEIN"/>
    <property type="match status" value="1"/>
</dbReference>
<dbReference type="InterPro" id="IPR006876">
    <property type="entry name" value="LMBR1-like_membr_prot"/>
</dbReference>
<dbReference type="EMBL" id="AHKC01011456">
    <property type="protein sequence ID" value="EKF30814.1"/>
    <property type="molecule type" value="Genomic_DNA"/>
</dbReference>
<feature type="transmembrane region" description="Helical" evidence="1">
    <location>
        <begin position="440"/>
        <end position="461"/>
    </location>
</feature>
<feature type="transmembrane region" description="Helical" evidence="1">
    <location>
        <begin position="343"/>
        <end position="364"/>
    </location>
</feature>
<comment type="caution">
    <text evidence="2">The sequence shown here is derived from an EMBL/GenBank/DDBJ whole genome shotgun (WGS) entry which is preliminary data.</text>
</comment>
<dbReference type="Proteomes" id="UP000007350">
    <property type="component" value="Unassembled WGS sequence"/>
</dbReference>
<evidence type="ECO:0000313" key="2">
    <source>
        <dbReference type="EMBL" id="EKF30814.1"/>
    </source>
</evidence>
<evidence type="ECO:0000313" key="3">
    <source>
        <dbReference type="Proteomes" id="UP000007350"/>
    </source>
</evidence>
<keyword evidence="3" id="KW-1185">Reference proteome</keyword>
<evidence type="ECO:0000256" key="1">
    <source>
        <dbReference type="SAM" id="Phobius"/>
    </source>
</evidence>
<feature type="transmembrane region" description="Helical" evidence="1">
    <location>
        <begin position="6"/>
        <end position="26"/>
    </location>
</feature>
<feature type="transmembrane region" description="Helical" evidence="1">
    <location>
        <begin position="304"/>
        <end position="323"/>
    </location>
</feature>
<keyword evidence="1" id="KW-0472">Membrane</keyword>
<dbReference type="Pfam" id="PF04791">
    <property type="entry name" value="LMBR1"/>
    <property type="match status" value="2"/>
</dbReference>
<feature type="transmembrane region" description="Helical" evidence="1">
    <location>
        <begin position="38"/>
        <end position="62"/>
    </location>
</feature>
<accession>K2MYD4</accession>